<dbReference type="SUPFAM" id="SSF46785">
    <property type="entry name" value="Winged helix' DNA-binding domain"/>
    <property type="match status" value="1"/>
</dbReference>
<dbReference type="GO" id="GO:0003700">
    <property type="term" value="F:DNA-binding transcription factor activity"/>
    <property type="evidence" value="ECO:0007669"/>
    <property type="project" value="InterPro"/>
</dbReference>
<dbReference type="Gene3D" id="3.40.190.290">
    <property type="match status" value="1"/>
</dbReference>
<keyword evidence="7" id="KW-1185">Reference proteome</keyword>
<evidence type="ECO:0000256" key="1">
    <source>
        <dbReference type="ARBA" id="ARBA00009437"/>
    </source>
</evidence>
<dbReference type="InterPro" id="IPR005119">
    <property type="entry name" value="LysR_subst-bd"/>
</dbReference>
<sequence>MTLEQIRILAAVVECGSLKKAAEQLHKTQPALSMAMQKLEAELGFLLLDRQHYRLSLTPHGAIFFRQARTLLTEANQLQVLGKSLAKGYEAKYRICYDEGCVNTEVDACLSTLFNHYPSTEFLINSGSRFNAINQVKEQSVELGIGPWFHIFQATGQYESFPIGELALVLVASEALFQPDKVNYSADLKKYSCITLKESNFEFDSEQLNIVQGSQLIKTDDLAMLSRLVISGAGWAMMSRNSCQHLIDSGRVFEINLNDYVETIKVEIRVFRKKQREHGPVANKIWALLQNLNQAQSFDS</sequence>
<dbReference type="RefSeq" id="WP_009836677.1">
    <property type="nucleotide sequence ID" value="NZ_AAOH01000001.1"/>
</dbReference>
<dbReference type="InterPro" id="IPR036390">
    <property type="entry name" value="WH_DNA-bd_sf"/>
</dbReference>
<evidence type="ECO:0000313" key="7">
    <source>
        <dbReference type="Proteomes" id="UP000006201"/>
    </source>
</evidence>
<dbReference type="AlphaFoldDB" id="A4C497"/>
<dbReference type="STRING" id="87626.PTD2_02381"/>
<dbReference type="SUPFAM" id="SSF53850">
    <property type="entry name" value="Periplasmic binding protein-like II"/>
    <property type="match status" value="1"/>
</dbReference>
<evidence type="ECO:0000256" key="3">
    <source>
        <dbReference type="ARBA" id="ARBA00023125"/>
    </source>
</evidence>
<keyword evidence="3" id="KW-0238">DNA-binding</keyword>
<dbReference type="CDD" id="cd05466">
    <property type="entry name" value="PBP2_LTTR_substrate"/>
    <property type="match status" value="1"/>
</dbReference>
<dbReference type="FunFam" id="1.10.10.10:FF:000001">
    <property type="entry name" value="LysR family transcriptional regulator"/>
    <property type="match status" value="1"/>
</dbReference>
<dbReference type="PANTHER" id="PTHR30126">
    <property type="entry name" value="HTH-TYPE TRANSCRIPTIONAL REGULATOR"/>
    <property type="match status" value="1"/>
</dbReference>
<keyword evidence="4" id="KW-0804">Transcription</keyword>
<evidence type="ECO:0000256" key="2">
    <source>
        <dbReference type="ARBA" id="ARBA00023015"/>
    </source>
</evidence>
<dbReference type="Pfam" id="PF03466">
    <property type="entry name" value="LysR_substrate"/>
    <property type="match status" value="1"/>
</dbReference>
<dbReference type="Gene3D" id="1.10.10.10">
    <property type="entry name" value="Winged helix-like DNA-binding domain superfamily/Winged helix DNA-binding domain"/>
    <property type="match status" value="1"/>
</dbReference>
<dbReference type="Proteomes" id="UP000006201">
    <property type="component" value="Unassembled WGS sequence"/>
</dbReference>
<protein>
    <submittedName>
        <fullName evidence="6">Putative Transcriptional regulator, LysR family protein</fullName>
    </submittedName>
</protein>
<keyword evidence="2" id="KW-0805">Transcription regulation</keyword>
<dbReference type="OrthoDB" id="9786526at2"/>
<dbReference type="PROSITE" id="PS50931">
    <property type="entry name" value="HTH_LYSR"/>
    <property type="match status" value="1"/>
</dbReference>
<dbReference type="Pfam" id="PF00126">
    <property type="entry name" value="HTH_1"/>
    <property type="match status" value="1"/>
</dbReference>
<evidence type="ECO:0000313" key="6">
    <source>
        <dbReference type="EMBL" id="EAR30379.1"/>
    </source>
</evidence>
<comment type="caution">
    <text evidence="6">The sequence shown here is derived from an EMBL/GenBank/DDBJ whole genome shotgun (WGS) entry which is preliminary data.</text>
</comment>
<feature type="domain" description="HTH lysR-type" evidence="5">
    <location>
        <begin position="1"/>
        <end position="58"/>
    </location>
</feature>
<organism evidence="6 7">
    <name type="scientific">Pseudoalteromonas tunicata D2</name>
    <dbReference type="NCBI Taxonomy" id="87626"/>
    <lineage>
        <taxon>Bacteria</taxon>
        <taxon>Pseudomonadati</taxon>
        <taxon>Pseudomonadota</taxon>
        <taxon>Gammaproteobacteria</taxon>
        <taxon>Alteromonadales</taxon>
        <taxon>Pseudoalteromonadaceae</taxon>
        <taxon>Pseudoalteromonas</taxon>
    </lineage>
</organism>
<reference evidence="6 7" key="1">
    <citation type="submission" date="2006-02" db="EMBL/GenBank/DDBJ databases">
        <authorList>
            <person name="Moran M.A."/>
            <person name="Kjelleberg S."/>
            <person name="Egan S."/>
            <person name="Saunders N."/>
            <person name="Thomas T."/>
            <person name="Ferriera S."/>
            <person name="Johnson J."/>
            <person name="Kravitz S."/>
            <person name="Halpern A."/>
            <person name="Remington K."/>
            <person name="Beeson K."/>
            <person name="Tran B."/>
            <person name="Rogers Y.-H."/>
            <person name="Friedman R."/>
            <person name="Venter J.C."/>
        </authorList>
    </citation>
    <scope>NUCLEOTIDE SEQUENCE [LARGE SCALE GENOMIC DNA]</scope>
    <source>
        <strain evidence="6 7">D2</strain>
    </source>
</reference>
<comment type="similarity">
    <text evidence="1">Belongs to the LysR transcriptional regulatory family.</text>
</comment>
<proteinExistence type="inferred from homology"/>
<dbReference type="HOGENOM" id="CLU_039613_35_0_6"/>
<name>A4C497_9GAMM</name>
<dbReference type="PRINTS" id="PR00039">
    <property type="entry name" value="HTHLYSR"/>
</dbReference>
<dbReference type="GO" id="GO:0000976">
    <property type="term" value="F:transcription cis-regulatory region binding"/>
    <property type="evidence" value="ECO:0007669"/>
    <property type="project" value="TreeGrafter"/>
</dbReference>
<evidence type="ECO:0000259" key="5">
    <source>
        <dbReference type="PROSITE" id="PS50931"/>
    </source>
</evidence>
<dbReference type="eggNOG" id="COG0583">
    <property type="taxonomic scope" value="Bacteria"/>
</dbReference>
<accession>A4C497</accession>
<gene>
    <name evidence="6" type="ORF">PTD2_02381</name>
</gene>
<dbReference type="EMBL" id="AAOH01000001">
    <property type="protein sequence ID" value="EAR30379.1"/>
    <property type="molecule type" value="Genomic_DNA"/>
</dbReference>
<dbReference type="InterPro" id="IPR036388">
    <property type="entry name" value="WH-like_DNA-bd_sf"/>
</dbReference>
<dbReference type="InterPro" id="IPR000847">
    <property type="entry name" value="LysR_HTH_N"/>
</dbReference>
<dbReference type="PANTHER" id="PTHR30126:SF91">
    <property type="entry name" value="LYSR FAMILY TRANSCRIPTIONAL REGULATOR"/>
    <property type="match status" value="1"/>
</dbReference>
<evidence type="ECO:0000256" key="4">
    <source>
        <dbReference type="ARBA" id="ARBA00023163"/>
    </source>
</evidence>